<feature type="region of interest" description="Disordered" evidence="1">
    <location>
        <begin position="50"/>
        <end position="86"/>
    </location>
</feature>
<feature type="compositionally biased region" description="Basic and acidic residues" evidence="1">
    <location>
        <begin position="76"/>
        <end position="86"/>
    </location>
</feature>
<sequence>MLVDVATLEEMKPKDYQEDFMRADIYKILDKIKHLNFPVLDRLLNEISDLKEEQEESDSSSDPSLDAPGEFSTTAKGKEVVKGNQP</sequence>
<reference evidence="2 3" key="1">
    <citation type="journal article" date="2019" name="G3 (Bethesda)">
        <title>Sequencing of a Wild Apple (Malus baccata) Genome Unravels the Differences Between Cultivated and Wild Apple Species Regarding Disease Resistance and Cold Tolerance.</title>
        <authorList>
            <person name="Chen X."/>
        </authorList>
    </citation>
    <scope>NUCLEOTIDE SEQUENCE [LARGE SCALE GENOMIC DNA]</scope>
    <source>
        <strain evidence="3">cv. Shandingzi</strain>
        <tissue evidence="2">Leaves</tissue>
    </source>
</reference>
<dbReference type="AlphaFoldDB" id="A0A540MNQ8"/>
<name>A0A540MNQ8_MALBA</name>
<keyword evidence="3" id="KW-1185">Reference proteome</keyword>
<evidence type="ECO:0000256" key="1">
    <source>
        <dbReference type="SAM" id="MobiDB-lite"/>
    </source>
</evidence>
<organism evidence="2 3">
    <name type="scientific">Malus baccata</name>
    <name type="common">Siberian crab apple</name>
    <name type="synonym">Pyrus baccata</name>
    <dbReference type="NCBI Taxonomy" id="106549"/>
    <lineage>
        <taxon>Eukaryota</taxon>
        <taxon>Viridiplantae</taxon>
        <taxon>Streptophyta</taxon>
        <taxon>Embryophyta</taxon>
        <taxon>Tracheophyta</taxon>
        <taxon>Spermatophyta</taxon>
        <taxon>Magnoliopsida</taxon>
        <taxon>eudicotyledons</taxon>
        <taxon>Gunneridae</taxon>
        <taxon>Pentapetalae</taxon>
        <taxon>rosids</taxon>
        <taxon>fabids</taxon>
        <taxon>Rosales</taxon>
        <taxon>Rosaceae</taxon>
        <taxon>Amygdaloideae</taxon>
        <taxon>Maleae</taxon>
        <taxon>Malus</taxon>
    </lineage>
</organism>
<protein>
    <submittedName>
        <fullName evidence="2">Uncharacterized protein</fullName>
    </submittedName>
</protein>
<comment type="caution">
    <text evidence="2">The sequence shown here is derived from an EMBL/GenBank/DDBJ whole genome shotgun (WGS) entry which is preliminary data.</text>
</comment>
<evidence type="ECO:0000313" key="2">
    <source>
        <dbReference type="EMBL" id="TQE00392.1"/>
    </source>
</evidence>
<dbReference type="EMBL" id="VIEB01000215">
    <property type="protein sequence ID" value="TQE00392.1"/>
    <property type="molecule type" value="Genomic_DNA"/>
</dbReference>
<gene>
    <name evidence="2" type="ORF">C1H46_013992</name>
</gene>
<evidence type="ECO:0000313" key="3">
    <source>
        <dbReference type="Proteomes" id="UP000315295"/>
    </source>
</evidence>
<dbReference type="Proteomes" id="UP000315295">
    <property type="component" value="Unassembled WGS sequence"/>
</dbReference>
<proteinExistence type="predicted"/>
<accession>A0A540MNQ8</accession>